<dbReference type="Gene3D" id="2.10.109.10">
    <property type="entry name" value="Umud Fragment, subunit A"/>
    <property type="match status" value="1"/>
</dbReference>
<reference evidence="2" key="1">
    <citation type="submission" date="2022-09" db="EMBL/GenBank/DDBJ databases">
        <title>Intensive care unit water sources are persistently colonized with multi-drug resistant bacteria and are the site of extensive horizontal gene transfer of antibiotic resistance genes.</title>
        <authorList>
            <person name="Diorio-Toth L."/>
        </authorList>
    </citation>
    <scope>NUCLEOTIDE SEQUENCE</scope>
    <source>
        <strain evidence="2">GD03710</strain>
    </source>
</reference>
<accession>A0AA42RC05</accession>
<dbReference type="Proteomes" id="UP001161704">
    <property type="component" value="Unassembled WGS sequence"/>
</dbReference>
<evidence type="ECO:0000259" key="1">
    <source>
        <dbReference type="Pfam" id="PF00717"/>
    </source>
</evidence>
<name>A0AA42RC05_AERCA</name>
<proteinExistence type="predicted"/>
<dbReference type="RefSeq" id="WP_279982977.1">
    <property type="nucleotide sequence ID" value="NZ_JAOCIZ010000109.1"/>
</dbReference>
<feature type="non-terminal residue" evidence="2">
    <location>
        <position position="1"/>
    </location>
</feature>
<comment type="caution">
    <text evidence="2">The sequence shown here is derived from an EMBL/GenBank/DDBJ whole genome shotgun (WGS) entry which is preliminary data.</text>
</comment>
<dbReference type="AlphaFoldDB" id="A0AA42RC05"/>
<sequence>WFVVKDDRFCTDFALNETQIDQLHHMMQELLDLRMAQYLARKSRIRSAQSTASSDTGERAEVVALGSLRQTAPLKPENSAVESGSLLSYFPNLKIACGHFKHGDESDMALQRLDSSWGELDPKRHFLARASGNSMDGGKQPIVDGDLLLLEWITPDSAGSITGSIMAIEQEDESGLNQYLLRVVTKNSAGQYRLKANNRDYPELSAHENMRTFARLKNVIKIDESRAK</sequence>
<dbReference type="SUPFAM" id="SSF51306">
    <property type="entry name" value="LexA/Signal peptidase"/>
    <property type="match status" value="1"/>
</dbReference>
<dbReference type="Pfam" id="PF00717">
    <property type="entry name" value="Peptidase_S24"/>
    <property type="match status" value="1"/>
</dbReference>
<dbReference type="EMBL" id="JAOCIZ010000109">
    <property type="protein sequence ID" value="MDH1507293.1"/>
    <property type="molecule type" value="Genomic_DNA"/>
</dbReference>
<organism evidence="2 3">
    <name type="scientific">Aeromonas caviae</name>
    <name type="common">Aeromonas punctata</name>
    <dbReference type="NCBI Taxonomy" id="648"/>
    <lineage>
        <taxon>Bacteria</taxon>
        <taxon>Pseudomonadati</taxon>
        <taxon>Pseudomonadota</taxon>
        <taxon>Gammaproteobacteria</taxon>
        <taxon>Aeromonadales</taxon>
        <taxon>Aeromonadaceae</taxon>
        <taxon>Aeromonas</taxon>
    </lineage>
</organism>
<evidence type="ECO:0000313" key="2">
    <source>
        <dbReference type="EMBL" id="MDH1507293.1"/>
    </source>
</evidence>
<dbReference type="InterPro" id="IPR036286">
    <property type="entry name" value="LexA/Signal_pep-like_sf"/>
</dbReference>
<feature type="domain" description="Peptidase S24/S26A/S26B/S26C" evidence="1">
    <location>
        <begin position="96"/>
        <end position="211"/>
    </location>
</feature>
<gene>
    <name evidence="2" type="ORF">N5I20_19800</name>
</gene>
<dbReference type="InterPro" id="IPR015927">
    <property type="entry name" value="Peptidase_S24_S26A/B/C"/>
</dbReference>
<evidence type="ECO:0000313" key="3">
    <source>
        <dbReference type="Proteomes" id="UP001161704"/>
    </source>
</evidence>
<protein>
    <submittedName>
        <fullName evidence="2">S24 family peptidase</fullName>
    </submittedName>
</protein>